<organism evidence="2 3">
    <name type="scientific">Plantactinospora mayteni</name>
    <dbReference type="NCBI Taxonomy" id="566021"/>
    <lineage>
        <taxon>Bacteria</taxon>
        <taxon>Bacillati</taxon>
        <taxon>Actinomycetota</taxon>
        <taxon>Actinomycetes</taxon>
        <taxon>Micromonosporales</taxon>
        <taxon>Micromonosporaceae</taxon>
        <taxon>Plantactinospora</taxon>
    </lineage>
</organism>
<dbReference type="SUPFAM" id="SSF56349">
    <property type="entry name" value="DNA breaking-rejoining enzymes"/>
    <property type="match status" value="1"/>
</dbReference>
<dbReference type="Proteomes" id="UP000621500">
    <property type="component" value="Unassembled WGS sequence"/>
</dbReference>
<evidence type="ECO:0000313" key="3">
    <source>
        <dbReference type="Proteomes" id="UP000621500"/>
    </source>
</evidence>
<gene>
    <name evidence="2" type="ORF">Pma05_65270</name>
</gene>
<evidence type="ECO:0008006" key="4">
    <source>
        <dbReference type="Google" id="ProtNLM"/>
    </source>
</evidence>
<dbReference type="EMBL" id="BONX01000049">
    <property type="protein sequence ID" value="GIG99954.1"/>
    <property type="molecule type" value="Genomic_DNA"/>
</dbReference>
<evidence type="ECO:0000313" key="2">
    <source>
        <dbReference type="EMBL" id="GIG99954.1"/>
    </source>
</evidence>
<evidence type="ECO:0000256" key="1">
    <source>
        <dbReference type="ARBA" id="ARBA00023172"/>
    </source>
</evidence>
<comment type="caution">
    <text evidence="2">The sequence shown here is derived from an EMBL/GenBank/DDBJ whole genome shotgun (WGS) entry which is preliminary data.</text>
</comment>
<keyword evidence="1" id="KW-0233">DNA recombination</keyword>
<dbReference type="InterPro" id="IPR011010">
    <property type="entry name" value="DNA_brk_join_enz"/>
</dbReference>
<protein>
    <recommendedName>
        <fullName evidence="4">Tyr recombinase domain-containing protein</fullName>
    </recommendedName>
</protein>
<reference evidence="2 3" key="1">
    <citation type="submission" date="2021-01" db="EMBL/GenBank/DDBJ databases">
        <title>Whole genome shotgun sequence of Plantactinospora mayteni NBRC 109088.</title>
        <authorList>
            <person name="Komaki H."/>
            <person name="Tamura T."/>
        </authorList>
    </citation>
    <scope>NUCLEOTIDE SEQUENCE [LARGE SCALE GENOMIC DNA]</scope>
    <source>
        <strain evidence="2 3">NBRC 109088</strain>
    </source>
</reference>
<dbReference type="InterPro" id="IPR013762">
    <property type="entry name" value="Integrase-like_cat_sf"/>
</dbReference>
<sequence length="150" mass="16203">MSLPAVARTTLATHLRDHVRERPDALAFTGDKDAVLRSGNWRRAVDWSAALRTAGMPDGFHFHDLRHTGNNLAAATGASTRELMHRMLCAELYPVAERGPSFTPPRSGAARARQIPAPLSNFLTCRSASCRAASEVANRLAALSSAEGNR</sequence>
<accession>A0ABQ4EZ67</accession>
<name>A0ABQ4EZ67_9ACTN</name>
<keyword evidence="3" id="KW-1185">Reference proteome</keyword>
<dbReference type="Gene3D" id="1.10.443.10">
    <property type="entry name" value="Intergrase catalytic core"/>
    <property type="match status" value="1"/>
</dbReference>
<proteinExistence type="predicted"/>